<name>A0A3G8JN48_9ACTN</name>
<evidence type="ECO:0000259" key="1">
    <source>
        <dbReference type="Pfam" id="PF01261"/>
    </source>
</evidence>
<dbReference type="RefSeq" id="WP_164473778.1">
    <property type="nucleotide sequence ID" value="NZ_CP033972.1"/>
</dbReference>
<proteinExistence type="predicted"/>
<dbReference type="InterPro" id="IPR036237">
    <property type="entry name" value="Xyl_isomerase-like_sf"/>
</dbReference>
<feature type="domain" description="Xylose isomerase-like TIM barrel" evidence="1">
    <location>
        <begin position="35"/>
        <end position="238"/>
    </location>
</feature>
<dbReference type="KEGG" id="gom:D7316_02479"/>
<organism evidence="2 3">
    <name type="scientific">Gordonia insulae</name>
    <dbReference type="NCBI Taxonomy" id="2420509"/>
    <lineage>
        <taxon>Bacteria</taxon>
        <taxon>Bacillati</taxon>
        <taxon>Actinomycetota</taxon>
        <taxon>Actinomycetes</taxon>
        <taxon>Mycobacteriales</taxon>
        <taxon>Gordoniaceae</taxon>
        <taxon>Gordonia</taxon>
    </lineage>
</organism>
<dbReference type="InterPro" id="IPR050312">
    <property type="entry name" value="IolE/XylAMocC-like"/>
</dbReference>
<protein>
    <recommendedName>
        <fullName evidence="1">Xylose isomerase-like TIM barrel domain-containing protein</fullName>
    </recommendedName>
</protein>
<accession>A0A3G8JN48</accession>
<dbReference type="AlphaFoldDB" id="A0A3G8JN48"/>
<evidence type="ECO:0000313" key="2">
    <source>
        <dbReference type="EMBL" id="AZG45879.1"/>
    </source>
</evidence>
<dbReference type="PANTHER" id="PTHR12110">
    <property type="entry name" value="HYDROXYPYRUVATE ISOMERASE"/>
    <property type="match status" value="1"/>
</dbReference>
<dbReference type="Gene3D" id="3.20.20.150">
    <property type="entry name" value="Divalent-metal-dependent TIM barrel enzymes"/>
    <property type="match status" value="1"/>
</dbReference>
<sequence>MDPRVSLSALCYYTTPLPDFIDELKRQGVGTTTLMAGPISEFGVEQTRDLLDSAGITVAALIPGLPVDLADPATWDSKRAELTDTIDIAVALGVPAVYTVSGSLVVDEDTSVAAFKSYIEPVVAYANAAGIKFLIEPTLPVYAFVSFVYTLKTYLRLAQECNVGLCLDVYHVWEDPDLERVLRDHIDLVGLVQIGDSQRDSDGNLQKQIPGEGNVGIAELTARIVDAGYRGAFDLEIDGPFIESVGVTESTERAVAYMQRALTAAPLVAS</sequence>
<evidence type="ECO:0000313" key="3">
    <source>
        <dbReference type="Proteomes" id="UP000271469"/>
    </source>
</evidence>
<gene>
    <name evidence="2" type="ORF">D7316_02479</name>
</gene>
<dbReference type="EMBL" id="CP033972">
    <property type="protein sequence ID" value="AZG45879.1"/>
    <property type="molecule type" value="Genomic_DNA"/>
</dbReference>
<dbReference type="Pfam" id="PF01261">
    <property type="entry name" value="AP_endonuc_2"/>
    <property type="match status" value="1"/>
</dbReference>
<dbReference type="SUPFAM" id="SSF51658">
    <property type="entry name" value="Xylose isomerase-like"/>
    <property type="match status" value="1"/>
</dbReference>
<keyword evidence="3" id="KW-1185">Reference proteome</keyword>
<reference evidence="2 3" key="1">
    <citation type="submission" date="2018-11" db="EMBL/GenBank/DDBJ databases">
        <title>Gordonia insulae sp. nov., isolated from an island soil.</title>
        <authorList>
            <person name="Kim Y.S."/>
            <person name="Kim S.B."/>
        </authorList>
    </citation>
    <scope>NUCLEOTIDE SEQUENCE [LARGE SCALE GENOMIC DNA]</scope>
    <source>
        <strain evidence="2 3">MMS17-SY073</strain>
    </source>
</reference>
<dbReference type="Proteomes" id="UP000271469">
    <property type="component" value="Chromosome"/>
</dbReference>
<dbReference type="InterPro" id="IPR013022">
    <property type="entry name" value="Xyl_isomerase-like_TIM-brl"/>
</dbReference>